<gene>
    <name evidence="1" type="ORF">MEUPH1_LOCUS24457</name>
</gene>
<evidence type="ECO:0000313" key="2">
    <source>
        <dbReference type="Proteomes" id="UP001160148"/>
    </source>
</evidence>
<evidence type="ECO:0008006" key="3">
    <source>
        <dbReference type="Google" id="ProtNLM"/>
    </source>
</evidence>
<comment type="caution">
    <text evidence="1">The sequence shown here is derived from an EMBL/GenBank/DDBJ whole genome shotgun (WGS) entry which is preliminary data.</text>
</comment>
<keyword evidence="2" id="KW-1185">Reference proteome</keyword>
<evidence type="ECO:0000313" key="1">
    <source>
        <dbReference type="EMBL" id="CAI6370327.1"/>
    </source>
</evidence>
<accession>A0AAV0XQX4</accession>
<dbReference type="EMBL" id="CARXXK010000339">
    <property type="protein sequence ID" value="CAI6370327.1"/>
    <property type="molecule type" value="Genomic_DNA"/>
</dbReference>
<protein>
    <recommendedName>
        <fullName evidence="3">Transposase</fullName>
    </recommendedName>
</protein>
<reference evidence="1 2" key="1">
    <citation type="submission" date="2023-01" db="EMBL/GenBank/DDBJ databases">
        <authorList>
            <person name="Whitehead M."/>
        </authorList>
    </citation>
    <scope>NUCLEOTIDE SEQUENCE [LARGE SCALE GENOMIC DNA]</scope>
</reference>
<dbReference type="AlphaFoldDB" id="A0AAV0XQX4"/>
<dbReference type="Proteomes" id="UP001160148">
    <property type="component" value="Unassembled WGS sequence"/>
</dbReference>
<proteinExistence type="predicted"/>
<sequence length="812" mass="93514">MPRKMKIPINTIADIVKKYLGTIFKENCVIVGPSHFIWTTIKNDLKNEISEKSLYTLVKCNRNNFLSLLCIESSQKAEVSKDINSDFHENSDSHEDFDSDDFLDRTEKEIKFNITLSAEEWNSLVTGDVMYKRKHFLSRTYSILKPGIWADIMHSHFWEQTKFSCSVSYKRAKIYQDGTNYCEFFAACTTCESKLYGVLDNKPSINFRAVFRCTYRGCFNECVVEKKKYMSSRQKKYFLDKIVGGKMSASAARRLEANKIMNFGDKEPSHLPTSNALRIAKCRELKQGREDNDPVLAICKMKNINPYINIIKDIGYDRFFVHYWSATELNVYRKYVKYNKCPTICIDATGSLVKKPLLLSNRNTKHILLYEIAIHDKQLASQYSVSHMLSEKHDNNSIHHWLEEWIRDRAPKPKQVVTDMSLALMAAVVKAFTQFNTILSYIEGCFNCLCKNDLDLPQCFVRSDVAHVIKLITNWSAFRLTDIRVKDFIVRSIGQIILCEDFYDVKNILKHLFWLIYSKTDGTLNNGQNTYAAQGIDFLRKRIATGTIDQYSTASSAHVNMTDDDDSEYEFTSDKNTNHNANCTSNHKKGPFYEAVKEIALKCEQQVEFEMGNHDNLYYLPNIISDILNLCTYLPSWSGIMCKTFKYGDNPPSSAAIESQFNDLKNRVFKHVNSMPMRVDDFLKTHIESLNGTMKLVNAKMISQQSKNDQINTKEKSPIIYRKSSDHSIISNNDRSPIYNELALDDPPYQFTVHENNYQLKKITEDIWCVTTNSDDLIQNNLEIAITNENKQAEGNGSSISVASCLIKRHGR</sequence>
<organism evidence="1 2">
    <name type="scientific">Macrosiphum euphorbiae</name>
    <name type="common">potato aphid</name>
    <dbReference type="NCBI Taxonomy" id="13131"/>
    <lineage>
        <taxon>Eukaryota</taxon>
        <taxon>Metazoa</taxon>
        <taxon>Ecdysozoa</taxon>
        <taxon>Arthropoda</taxon>
        <taxon>Hexapoda</taxon>
        <taxon>Insecta</taxon>
        <taxon>Pterygota</taxon>
        <taxon>Neoptera</taxon>
        <taxon>Paraneoptera</taxon>
        <taxon>Hemiptera</taxon>
        <taxon>Sternorrhyncha</taxon>
        <taxon>Aphidomorpha</taxon>
        <taxon>Aphidoidea</taxon>
        <taxon>Aphididae</taxon>
        <taxon>Macrosiphini</taxon>
        <taxon>Macrosiphum</taxon>
    </lineage>
</organism>
<name>A0AAV0XQX4_9HEMI</name>